<dbReference type="GO" id="GO:0043565">
    <property type="term" value="F:sequence-specific DNA binding"/>
    <property type="evidence" value="ECO:0007669"/>
    <property type="project" value="InterPro"/>
</dbReference>
<protein>
    <submittedName>
        <fullName evidence="5">DNA-binding domain-containing protein, AraC-type</fullName>
    </submittedName>
</protein>
<dbReference type="SUPFAM" id="SSF51215">
    <property type="entry name" value="Regulatory protein AraC"/>
    <property type="match status" value="1"/>
</dbReference>
<dbReference type="HOGENOM" id="CLU_1925889_0_0_5"/>
<gene>
    <name evidence="5" type="ORF">Rleg4DRAFT_6059</name>
</gene>
<dbReference type="InterPro" id="IPR003313">
    <property type="entry name" value="AraC-bd"/>
</dbReference>
<evidence type="ECO:0000313" key="5">
    <source>
        <dbReference type="EMBL" id="EJC84252.1"/>
    </source>
</evidence>
<keyword evidence="2 5" id="KW-0238">DNA-binding</keyword>
<dbReference type="Gene3D" id="1.10.10.60">
    <property type="entry name" value="Homeodomain-like"/>
    <property type="match status" value="1"/>
</dbReference>
<dbReference type="Pfam" id="PF02311">
    <property type="entry name" value="AraC_binding"/>
    <property type="match status" value="1"/>
</dbReference>
<evidence type="ECO:0000256" key="2">
    <source>
        <dbReference type="ARBA" id="ARBA00023125"/>
    </source>
</evidence>
<dbReference type="Proteomes" id="UP000005732">
    <property type="component" value="Unassembled WGS sequence"/>
</dbReference>
<evidence type="ECO:0000313" key="6">
    <source>
        <dbReference type="Proteomes" id="UP000005732"/>
    </source>
</evidence>
<feature type="domain" description="HTH araC/xylS-type" evidence="4">
    <location>
        <begin position="206"/>
        <end position="304"/>
    </location>
</feature>
<name>J0CKK8_RHILT</name>
<dbReference type="InterPro" id="IPR009057">
    <property type="entry name" value="Homeodomain-like_sf"/>
</dbReference>
<organism evidence="5 6">
    <name type="scientific">Rhizobium leguminosarum bv. trifolii WSM2297</name>
    <dbReference type="NCBI Taxonomy" id="754762"/>
    <lineage>
        <taxon>Bacteria</taxon>
        <taxon>Pseudomonadati</taxon>
        <taxon>Pseudomonadota</taxon>
        <taxon>Alphaproteobacteria</taxon>
        <taxon>Hyphomicrobiales</taxon>
        <taxon>Rhizobiaceae</taxon>
        <taxon>Rhizobium/Agrobacterium group</taxon>
        <taxon>Rhizobium</taxon>
    </lineage>
</organism>
<dbReference type="PROSITE" id="PS01124">
    <property type="entry name" value="HTH_ARAC_FAMILY_2"/>
    <property type="match status" value="1"/>
</dbReference>
<accession>J0CKK8</accession>
<dbReference type="PANTHER" id="PTHR43280">
    <property type="entry name" value="ARAC-FAMILY TRANSCRIPTIONAL REGULATOR"/>
    <property type="match status" value="1"/>
</dbReference>
<keyword evidence="1" id="KW-0805">Transcription regulation</keyword>
<dbReference type="GO" id="GO:0003700">
    <property type="term" value="F:DNA-binding transcription factor activity"/>
    <property type="evidence" value="ECO:0007669"/>
    <property type="project" value="InterPro"/>
</dbReference>
<proteinExistence type="predicted"/>
<keyword evidence="3" id="KW-0804">Transcription</keyword>
<dbReference type="AlphaFoldDB" id="J0CKK8"/>
<evidence type="ECO:0000256" key="1">
    <source>
        <dbReference type="ARBA" id="ARBA00023015"/>
    </source>
</evidence>
<evidence type="ECO:0000259" key="4">
    <source>
        <dbReference type="PROSITE" id="PS01124"/>
    </source>
</evidence>
<reference evidence="5 6" key="1">
    <citation type="submission" date="2012-02" db="EMBL/GenBank/DDBJ databases">
        <title>Improved High-Quality Draft Sequence of Rhizobium leguminosarum bv. trifolii WSM2297.</title>
        <authorList>
            <consortium name="US DOE Joint Genome Institute"/>
            <person name="Lucas S."/>
            <person name="Han J."/>
            <person name="Lapidus A."/>
            <person name="Cheng J.-F."/>
            <person name="Goodwin L."/>
            <person name="Pitluck S."/>
            <person name="Peters L."/>
            <person name="Ovchinnikova G."/>
            <person name="Zhang X."/>
            <person name="Detter J.C."/>
            <person name="Han C."/>
            <person name="Tapia R."/>
            <person name="Land M."/>
            <person name="Hauser L."/>
            <person name="Kyrpides N."/>
            <person name="Ivanova N."/>
            <person name="Pagani I."/>
            <person name="Brau L."/>
            <person name="Yates R."/>
            <person name="O'Hara G."/>
            <person name="Rui T."/>
            <person name="Howieson J."/>
            <person name="Reeve W."/>
            <person name="Woyke T."/>
        </authorList>
    </citation>
    <scope>NUCLEOTIDE SEQUENCE [LARGE SCALE GENOMIC DNA]</scope>
    <source>
        <strain evidence="5 6">WSM2297</strain>
    </source>
</reference>
<dbReference type="InterPro" id="IPR037923">
    <property type="entry name" value="HTH-like"/>
</dbReference>
<dbReference type="PANTHER" id="PTHR43280:SF32">
    <property type="entry name" value="TRANSCRIPTIONAL REGULATORY PROTEIN"/>
    <property type="match status" value="1"/>
</dbReference>
<dbReference type="EMBL" id="JH719393">
    <property type="protein sequence ID" value="EJC84252.1"/>
    <property type="molecule type" value="Genomic_DNA"/>
</dbReference>
<sequence>MVQPGKVDIHHLSFHPAKPHPYDLEVFSVSDLKRRTAAAAMRWTYRYEFFMLICVTRGECVQIVDFQPVSCSAGTFLVLRPGQAHNFGSDEEWDGWIILFRPEFLLPAVSLSRDLRQMFDLERLPERLTLTNGELDRAAHSILRMRDDSLIGASPSKGGGSASELTANVQALLRYQFYALVTWLTVIHGERRTQNLGDSTALQRFRRFEKLVEQRFAEWNQLSDYASDLGCTEKSLTRATHLAVGMSAKAFISKRINLEAKRLLAHTDLPVGIIAEKLGFQEATHFSKFFKREVSCTPKEFRALNTHLVTRDTA</sequence>
<evidence type="ECO:0000256" key="3">
    <source>
        <dbReference type="ARBA" id="ARBA00023163"/>
    </source>
</evidence>
<dbReference type="InterPro" id="IPR018060">
    <property type="entry name" value="HTH_AraC"/>
</dbReference>
<dbReference type="Pfam" id="PF12833">
    <property type="entry name" value="HTH_18"/>
    <property type="match status" value="1"/>
</dbReference>
<dbReference type="SUPFAM" id="SSF46689">
    <property type="entry name" value="Homeodomain-like"/>
    <property type="match status" value="1"/>
</dbReference>
<dbReference type="SMART" id="SM00342">
    <property type="entry name" value="HTH_ARAC"/>
    <property type="match status" value="1"/>
</dbReference>